<dbReference type="PANTHER" id="PTHR21180:SF32">
    <property type="entry name" value="ENDONUCLEASE_EXONUCLEASE_PHOSPHATASE FAMILY DOMAIN-CONTAINING PROTEIN 1"/>
    <property type="match status" value="1"/>
</dbReference>
<dbReference type="SMART" id="SM00278">
    <property type="entry name" value="HhH1"/>
    <property type="match status" value="2"/>
</dbReference>
<dbReference type="SUPFAM" id="SSF47781">
    <property type="entry name" value="RuvA domain 2-like"/>
    <property type="match status" value="1"/>
</dbReference>
<dbReference type="STRING" id="321763.SAMN04488692_13027"/>
<dbReference type="PANTHER" id="PTHR21180">
    <property type="entry name" value="ENDONUCLEASE/EXONUCLEASE/PHOSPHATASE FAMILY DOMAIN-CONTAINING PROTEIN 1"/>
    <property type="match status" value="1"/>
</dbReference>
<keyword evidence="4" id="KW-1185">Reference proteome</keyword>
<feature type="domain" description="Helix-hairpin-helix DNA-binding motif class 1" evidence="2">
    <location>
        <begin position="163"/>
        <end position="182"/>
    </location>
</feature>
<name>A0A1G9SQV0_9FIRM</name>
<dbReference type="InterPro" id="IPR010994">
    <property type="entry name" value="RuvA_2-like"/>
</dbReference>
<dbReference type="RefSeq" id="WP_089762013.1">
    <property type="nucleotide sequence ID" value="NZ_FNGO01000030.1"/>
</dbReference>
<evidence type="ECO:0000313" key="3">
    <source>
        <dbReference type="EMBL" id="SDM37802.1"/>
    </source>
</evidence>
<dbReference type="Gene3D" id="1.10.150.320">
    <property type="entry name" value="Photosystem II 12 kDa extrinsic protein"/>
    <property type="match status" value="1"/>
</dbReference>
<organism evidence="3 4">
    <name type="scientific">Halarsenatibacter silvermanii</name>
    <dbReference type="NCBI Taxonomy" id="321763"/>
    <lineage>
        <taxon>Bacteria</taxon>
        <taxon>Bacillati</taxon>
        <taxon>Bacillota</taxon>
        <taxon>Clostridia</taxon>
        <taxon>Halanaerobiales</taxon>
        <taxon>Halarsenatibacteraceae</taxon>
        <taxon>Halarsenatibacter</taxon>
    </lineage>
</organism>
<evidence type="ECO:0000256" key="1">
    <source>
        <dbReference type="SAM" id="MobiDB-lite"/>
    </source>
</evidence>
<evidence type="ECO:0000259" key="2">
    <source>
        <dbReference type="SMART" id="SM00278"/>
    </source>
</evidence>
<dbReference type="AlphaFoldDB" id="A0A1G9SQV0"/>
<feature type="compositionally biased region" description="Polar residues" evidence="1">
    <location>
        <begin position="144"/>
        <end position="155"/>
    </location>
</feature>
<dbReference type="EMBL" id="FNGO01000030">
    <property type="protein sequence ID" value="SDM37802.1"/>
    <property type="molecule type" value="Genomic_DNA"/>
</dbReference>
<dbReference type="Proteomes" id="UP000199476">
    <property type="component" value="Unassembled WGS sequence"/>
</dbReference>
<dbReference type="GO" id="GO:0015628">
    <property type="term" value="P:protein secretion by the type II secretion system"/>
    <property type="evidence" value="ECO:0007669"/>
    <property type="project" value="TreeGrafter"/>
</dbReference>
<dbReference type="InterPro" id="IPR004509">
    <property type="entry name" value="Competence_ComEA_HhH"/>
</dbReference>
<dbReference type="OrthoDB" id="9790239at2"/>
<accession>A0A1G9SQV0</accession>
<proteinExistence type="predicted"/>
<feature type="domain" description="Helix-hairpin-helix DNA-binding motif class 1" evidence="2">
    <location>
        <begin position="193"/>
        <end position="212"/>
    </location>
</feature>
<dbReference type="Pfam" id="PF10531">
    <property type="entry name" value="SLBB"/>
    <property type="match status" value="1"/>
</dbReference>
<feature type="region of interest" description="Disordered" evidence="1">
    <location>
        <begin position="132"/>
        <end position="155"/>
    </location>
</feature>
<protein>
    <submittedName>
        <fullName evidence="3">Competence protein ComEA</fullName>
    </submittedName>
</protein>
<dbReference type="GO" id="GO:0015627">
    <property type="term" value="C:type II protein secretion system complex"/>
    <property type="evidence" value="ECO:0007669"/>
    <property type="project" value="TreeGrafter"/>
</dbReference>
<dbReference type="NCBIfam" id="TIGR00426">
    <property type="entry name" value="competence protein ComEA helix-hairpin-helix repeat region"/>
    <property type="match status" value="1"/>
</dbReference>
<dbReference type="GO" id="GO:0006281">
    <property type="term" value="P:DNA repair"/>
    <property type="evidence" value="ECO:0007669"/>
    <property type="project" value="InterPro"/>
</dbReference>
<dbReference type="InterPro" id="IPR019554">
    <property type="entry name" value="Soluble_ligand-bd"/>
</dbReference>
<dbReference type="InterPro" id="IPR003583">
    <property type="entry name" value="Hlx-hairpin-Hlx_DNA-bd_motif"/>
</dbReference>
<dbReference type="GO" id="GO:0003677">
    <property type="term" value="F:DNA binding"/>
    <property type="evidence" value="ECO:0007669"/>
    <property type="project" value="InterPro"/>
</dbReference>
<gene>
    <name evidence="3" type="ORF">SAMN04488692_13027</name>
</gene>
<dbReference type="Pfam" id="PF12836">
    <property type="entry name" value="HHH_3"/>
    <property type="match status" value="1"/>
</dbReference>
<dbReference type="InterPro" id="IPR051675">
    <property type="entry name" value="Endo/Exo/Phosphatase_dom_1"/>
</dbReference>
<sequence>MVIRGEKFWALIVVIAVAAFWFGRAGIFPGGETDSEVSGPPAQTGQVGSAEEGENRNNVKITVHVAGEVNQPGVYHLKEGSRIVDGIIAAGGEGDNANLDVINLARRLEDGEMINIPGGSQDTAGSAEKFLSEADSGSLEKKSGQQPAGYSSSPIDLNQADASLLESLSGIGEVRAEEIVAYRRENGEFNSVEELSRVPGIGEVTVENLRDHVTVK</sequence>
<reference evidence="3 4" key="1">
    <citation type="submission" date="2016-10" db="EMBL/GenBank/DDBJ databases">
        <authorList>
            <person name="de Groot N.N."/>
        </authorList>
    </citation>
    <scope>NUCLEOTIDE SEQUENCE [LARGE SCALE GENOMIC DNA]</scope>
    <source>
        <strain evidence="3 4">SLAS-1</strain>
    </source>
</reference>
<feature type="region of interest" description="Disordered" evidence="1">
    <location>
        <begin position="32"/>
        <end position="56"/>
    </location>
</feature>
<dbReference type="Gene3D" id="3.10.560.10">
    <property type="entry name" value="Outer membrane lipoprotein wza domain like"/>
    <property type="match status" value="1"/>
</dbReference>
<evidence type="ECO:0000313" key="4">
    <source>
        <dbReference type="Proteomes" id="UP000199476"/>
    </source>
</evidence>